<dbReference type="Proteomes" id="UP000235786">
    <property type="component" value="Unassembled WGS sequence"/>
</dbReference>
<organism evidence="1 2">
    <name type="scientific">Hyaloscypha variabilis (strain UAMH 11265 / GT02V1 / F)</name>
    <name type="common">Meliniomyces variabilis</name>
    <dbReference type="NCBI Taxonomy" id="1149755"/>
    <lineage>
        <taxon>Eukaryota</taxon>
        <taxon>Fungi</taxon>
        <taxon>Dikarya</taxon>
        <taxon>Ascomycota</taxon>
        <taxon>Pezizomycotina</taxon>
        <taxon>Leotiomycetes</taxon>
        <taxon>Helotiales</taxon>
        <taxon>Hyaloscyphaceae</taxon>
        <taxon>Hyaloscypha</taxon>
        <taxon>Hyaloscypha variabilis</taxon>
    </lineage>
</organism>
<dbReference type="OrthoDB" id="5282002at2759"/>
<accession>A0A2J6R0S1</accession>
<reference evidence="1 2" key="1">
    <citation type="submission" date="2016-04" db="EMBL/GenBank/DDBJ databases">
        <title>A degradative enzymes factory behind the ericoid mycorrhizal symbiosis.</title>
        <authorList>
            <consortium name="DOE Joint Genome Institute"/>
            <person name="Martino E."/>
            <person name="Morin E."/>
            <person name="Grelet G."/>
            <person name="Kuo A."/>
            <person name="Kohler A."/>
            <person name="Daghino S."/>
            <person name="Barry K."/>
            <person name="Choi C."/>
            <person name="Cichocki N."/>
            <person name="Clum A."/>
            <person name="Copeland A."/>
            <person name="Hainaut M."/>
            <person name="Haridas S."/>
            <person name="Labutti K."/>
            <person name="Lindquist E."/>
            <person name="Lipzen A."/>
            <person name="Khouja H.-R."/>
            <person name="Murat C."/>
            <person name="Ohm R."/>
            <person name="Olson A."/>
            <person name="Spatafora J."/>
            <person name="Veneault-Fourrey C."/>
            <person name="Henrissat B."/>
            <person name="Grigoriev I."/>
            <person name="Martin F."/>
            <person name="Perotto S."/>
        </authorList>
    </citation>
    <scope>NUCLEOTIDE SEQUENCE [LARGE SCALE GENOMIC DNA]</scope>
    <source>
        <strain evidence="1 2">F</strain>
    </source>
</reference>
<dbReference type="AlphaFoldDB" id="A0A2J6R0S1"/>
<proteinExistence type="predicted"/>
<protein>
    <submittedName>
        <fullName evidence="1">Uncharacterized protein</fullName>
    </submittedName>
</protein>
<evidence type="ECO:0000313" key="2">
    <source>
        <dbReference type="Proteomes" id="UP000235786"/>
    </source>
</evidence>
<keyword evidence="2" id="KW-1185">Reference proteome</keyword>
<gene>
    <name evidence="1" type="ORF">L207DRAFT_183922</name>
</gene>
<name>A0A2J6R0S1_HYAVF</name>
<dbReference type="EMBL" id="KZ613960">
    <property type="protein sequence ID" value="PMD32105.1"/>
    <property type="molecule type" value="Genomic_DNA"/>
</dbReference>
<sequence>MGAIGISLNQLNSIGNVKVLRLSLTCIRKEERAAVKVILDVCSRIFKVNMMVNDTSGKTAMITRRPRIDFGKRIKDAVKVLQDSCSEEHVMAGTMG</sequence>
<evidence type="ECO:0000313" key="1">
    <source>
        <dbReference type="EMBL" id="PMD32105.1"/>
    </source>
</evidence>